<sequence>MVFSIERYIERSCATDRFESRKQVWLFAVRMTVAVTITADLLNLVAHFSLNALGLLPYDVVAAATVGLIISTVVASGITFPVVYVVGLAIHHLTISRATFERLSRTDMLSGLLNRRAFLDEVSLAPRSSSLVLFDIDKFKAINDQHGHAFGDQAIIAVSDQLAEFFGADHLVARIGGEEFAVLICKLTPSERLALAKRCVEMVAARGVMSGSRRVEVTVSGGVADHEDYDTFEMLFSACDQALYLAKSSGRNCVIHSEHQPALLA</sequence>
<dbReference type="NCBIfam" id="TIGR00254">
    <property type="entry name" value="GGDEF"/>
    <property type="match status" value="1"/>
</dbReference>
<dbReference type="InterPro" id="IPR000160">
    <property type="entry name" value="GGDEF_dom"/>
</dbReference>
<feature type="domain" description="GGDEF" evidence="4">
    <location>
        <begin position="127"/>
        <end position="259"/>
    </location>
</feature>
<dbReference type="KEGG" id="rtu:PR017_21390"/>
<dbReference type="PANTHER" id="PTHR45138">
    <property type="entry name" value="REGULATORY COMPONENTS OF SENSORY TRANSDUCTION SYSTEM"/>
    <property type="match status" value="1"/>
</dbReference>
<accession>A0AAF1K8M7</accession>
<keyword evidence="6" id="KW-1185">Reference proteome</keyword>
<proteinExistence type="predicted"/>
<dbReference type="Proteomes" id="UP000249499">
    <property type="component" value="Plasmid pRt1078"/>
</dbReference>
<dbReference type="InterPro" id="IPR050469">
    <property type="entry name" value="Diguanylate_Cyclase"/>
</dbReference>
<keyword evidence="3" id="KW-1133">Transmembrane helix</keyword>
<feature type="transmembrane region" description="Helical" evidence="3">
    <location>
        <begin position="60"/>
        <end position="90"/>
    </location>
</feature>
<dbReference type="InterPro" id="IPR029787">
    <property type="entry name" value="Nucleotide_cyclase"/>
</dbReference>
<geneLocation type="plasmid" evidence="5 6">
    <name>pRt1078</name>
</geneLocation>
<dbReference type="Gene3D" id="3.30.70.270">
    <property type="match status" value="1"/>
</dbReference>
<keyword evidence="3" id="KW-0812">Transmembrane</keyword>
<evidence type="ECO:0000259" key="4">
    <source>
        <dbReference type="PROSITE" id="PS50887"/>
    </source>
</evidence>
<gene>
    <name evidence="5" type="ORF">PR017_21390</name>
</gene>
<evidence type="ECO:0000313" key="6">
    <source>
        <dbReference type="Proteomes" id="UP000249499"/>
    </source>
</evidence>
<comment type="catalytic activity">
    <reaction evidence="2">
        <text>2 GTP = 3',3'-c-di-GMP + 2 diphosphate</text>
        <dbReference type="Rhea" id="RHEA:24898"/>
        <dbReference type="ChEBI" id="CHEBI:33019"/>
        <dbReference type="ChEBI" id="CHEBI:37565"/>
        <dbReference type="ChEBI" id="CHEBI:58805"/>
        <dbReference type="EC" id="2.7.7.65"/>
    </reaction>
</comment>
<dbReference type="InterPro" id="IPR043128">
    <property type="entry name" value="Rev_trsase/Diguanyl_cyclase"/>
</dbReference>
<dbReference type="SUPFAM" id="SSF55073">
    <property type="entry name" value="Nucleotide cyclase"/>
    <property type="match status" value="1"/>
</dbReference>
<dbReference type="AlphaFoldDB" id="A0AAF1K8M7"/>
<evidence type="ECO:0000256" key="3">
    <source>
        <dbReference type="SAM" id="Phobius"/>
    </source>
</evidence>
<keyword evidence="5" id="KW-0614">Plasmid</keyword>
<organism evidence="5 6">
    <name type="scientific">Rhizobium tumorigenes</name>
    <dbReference type="NCBI Taxonomy" id="2041385"/>
    <lineage>
        <taxon>Bacteria</taxon>
        <taxon>Pseudomonadati</taxon>
        <taxon>Pseudomonadota</taxon>
        <taxon>Alphaproteobacteria</taxon>
        <taxon>Hyphomicrobiales</taxon>
        <taxon>Rhizobiaceae</taxon>
        <taxon>Rhizobium/Agrobacterium group</taxon>
        <taxon>Rhizobium</taxon>
    </lineage>
</organism>
<reference evidence="6" key="2">
    <citation type="journal article" date="2023" name="MicrobiologyOpen">
        <title>Genomics of the tumorigenes clade of the family Rhizobiaceae and description of Rhizobium rhododendri sp. nov.</title>
        <authorList>
            <person name="Kuzmanovic N."/>
            <person name="diCenzo G.C."/>
            <person name="Bunk B."/>
            <person name="Sproeer C."/>
            <person name="Fruehling A."/>
            <person name="Neumann-Schaal M."/>
            <person name="Overmann J."/>
            <person name="Smalla K."/>
        </authorList>
    </citation>
    <scope>NUCLEOTIDE SEQUENCE [LARGE SCALE GENOMIC DNA]</scope>
    <source>
        <strain evidence="6">1078</strain>
        <plasmid evidence="6">pRt1078</plasmid>
    </source>
</reference>
<name>A0AAF1K8M7_9HYPH</name>
<dbReference type="Pfam" id="PF00990">
    <property type="entry name" value="GGDEF"/>
    <property type="match status" value="1"/>
</dbReference>
<dbReference type="SMART" id="SM00267">
    <property type="entry name" value="GGDEF"/>
    <property type="match status" value="1"/>
</dbReference>
<dbReference type="PANTHER" id="PTHR45138:SF9">
    <property type="entry name" value="DIGUANYLATE CYCLASE DGCM-RELATED"/>
    <property type="match status" value="1"/>
</dbReference>
<dbReference type="CDD" id="cd01949">
    <property type="entry name" value="GGDEF"/>
    <property type="match status" value="1"/>
</dbReference>
<protein>
    <recommendedName>
        <fullName evidence="1">diguanylate cyclase</fullName>
        <ecNumber evidence="1">2.7.7.65</ecNumber>
    </recommendedName>
</protein>
<keyword evidence="3" id="KW-0472">Membrane</keyword>
<dbReference type="EC" id="2.7.7.65" evidence="1"/>
<dbReference type="PROSITE" id="PS50887">
    <property type="entry name" value="GGDEF"/>
    <property type="match status" value="1"/>
</dbReference>
<evidence type="ECO:0000313" key="5">
    <source>
        <dbReference type="EMBL" id="WFR97724.1"/>
    </source>
</evidence>
<dbReference type="GO" id="GO:0052621">
    <property type="term" value="F:diguanylate cyclase activity"/>
    <property type="evidence" value="ECO:0007669"/>
    <property type="project" value="UniProtKB-EC"/>
</dbReference>
<evidence type="ECO:0000256" key="1">
    <source>
        <dbReference type="ARBA" id="ARBA00012528"/>
    </source>
</evidence>
<dbReference type="RefSeq" id="WP_111222022.1">
    <property type="nucleotide sequence ID" value="NZ_CP117256.1"/>
</dbReference>
<reference evidence="5 6" key="1">
    <citation type="journal article" date="2018" name="Sci. Rep.">
        <title>Rhizobium tumorigenes sp. nov., a novel plant tumorigenic bacterium isolated from cane gall tumors on thornless blackberry.</title>
        <authorList>
            <person name="Kuzmanovi N."/>
            <person name="Smalla K."/>
            <person name="Gronow S."/>
            <person name="PuBawska J."/>
        </authorList>
    </citation>
    <scope>NUCLEOTIDE SEQUENCE [LARGE SCALE GENOMIC DNA]</scope>
    <source>
        <strain evidence="5 6">1078</strain>
    </source>
</reference>
<feature type="transmembrane region" description="Helical" evidence="3">
    <location>
        <begin position="24"/>
        <end position="48"/>
    </location>
</feature>
<evidence type="ECO:0000256" key="2">
    <source>
        <dbReference type="ARBA" id="ARBA00034247"/>
    </source>
</evidence>
<dbReference type="EMBL" id="CP117256">
    <property type="protein sequence ID" value="WFR97724.1"/>
    <property type="molecule type" value="Genomic_DNA"/>
</dbReference>